<proteinExistence type="predicted"/>
<keyword evidence="3" id="KW-1185">Reference proteome</keyword>
<reference evidence="3" key="1">
    <citation type="journal article" date="2019" name="Int. J. Syst. Evol. Microbiol.">
        <title>The Global Catalogue of Microorganisms (GCM) 10K type strain sequencing project: providing services to taxonomists for standard genome sequencing and annotation.</title>
        <authorList>
            <consortium name="The Broad Institute Genomics Platform"/>
            <consortium name="The Broad Institute Genome Sequencing Center for Infectious Disease"/>
            <person name="Wu L."/>
            <person name="Ma J."/>
        </authorList>
    </citation>
    <scope>NUCLEOTIDE SEQUENCE [LARGE SCALE GENOMIC DNA]</scope>
    <source>
        <strain evidence="3">CGMCC 4.7643</strain>
    </source>
</reference>
<feature type="domain" description="Mycothiol-dependent maleylpyruvate isomerase metal-binding" evidence="1">
    <location>
        <begin position="19"/>
        <end position="68"/>
    </location>
</feature>
<dbReference type="Proteomes" id="UP001597419">
    <property type="component" value="Unassembled WGS sequence"/>
</dbReference>
<sequence>MTSGARNAVVAEDHVGYAEVRRNIRRLLANTPGVGAEPVPACPEWTVRDLVAHLVEIAERVLTRFGAEVPSAVPGEPGVGELLDRWDLLGAEVDRRLAVAGGQRGEVLVMDAFTHELDLRFALGHGFPAEHVAWVPSFEVLVRGFSGAVVERGLPAVRITTPGGSTWLAGTGPVGAGVTARPDVLYRGLAGRRTAAQLSALNWDTDPARWLPAFTWGPFRPPISPVE</sequence>
<dbReference type="SUPFAM" id="SSF109854">
    <property type="entry name" value="DinB/YfiT-like putative metalloenzymes"/>
    <property type="match status" value="1"/>
</dbReference>
<dbReference type="InterPro" id="IPR024344">
    <property type="entry name" value="MDMPI_metal-binding"/>
</dbReference>
<accession>A0ABW5GTJ5</accession>
<gene>
    <name evidence="2" type="ORF">ACFSYJ_36670</name>
</gene>
<evidence type="ECO:0000313" key="2">
    <source>
        <dbReference type="EMBL" id="MFD2464200.1"/>
    </source>
</evidence>
<dbReference type="InterPro" id="IPR034660">
    <property type="entry name" value="DinB/YfiT-like"/>
</dbReference>
<dbReference type="GO" id="GO:0016853">
    <property type="term" value="F:isomerase activity"/>
    <property type="evidence" value="ECO:0007669"/>
    <property type="project" value="UniProtKB-KW"/>
</dbReference>
<protein>
    <submittedName>
        <fullName evidence="2">Maleylpyruvate isomerase N-terminal domain-containing protein</fullName>
    </submittedName>
</protein>
<dbReference type="RefSeq" id="WP_345404666.1">
    <property type="nucleotide sequence ID" value="NZ_BAABHG010000017.1"/>
</dbReference>
<comment type="caution">
    <text evidence="2">The sequence shown here is derived from an EMBL/GenBank/DDBJ whole genome shotgun (WGS) entry which is preliminary data.</text>
</comment>
<keyword evidence="2" id="KW-0413">Isomerase</keyword>
<organism evidence="2 3">
    <name type="scientific">Amycolatopsis samaneae</name>
    <dbReference type="NCBI Taxonomy" id="664691"/>
    <lineage>
        <taxon>Bacteria</taxon>
        <taxon>Bacillati</taxon>
        <taxon>Actinomycetota</taxon>
        <taxon>Actinomycetes</taxon>
        <taxon>Pseudonocardiales</taxon>
        <taxon>Pseudonocardiaceae</taxon>
        <taxon>Amycolatopsis</taxon>
    </lineage>
</organism>
<dbReference type="EMBL" id="JBHUKU010000025">
    <property type="protein sequence ID" value="MFD2464200.1"/>
    <property type="molecule type" value="Genomic_DNA"/>
</dbReference>
<evidence type="ECO:0000313" key="3">
    <source>
        <dbReference type="Proteomes" id="UP001597419"/>
    </source>
</evidence>
<evidence type="ECO:0000259" key="1">
    <source>
        <dbReference type="Pfam" id="PF11716"/>
    </source>
</evidence>
<dbReference type="Pfam" id="PF11716">
    <property type="entry name" value="MDMPI_N"/>
    <property type="match status" value="1"/>
</dbReference>
<name>A0ABW5GTJ5_9PSEU</name>